<dbReference type="EMBL" id="CAVMBE010000139">
    <property type="protein sequence ID" value="CAK4034826.1"/>
    <property type="molecule type" value="Genomic_DNA"/>
</dbReference>
<feature type="compositionally biased region" description="Basic and acidic residues" evidence="1">
    <location>
        <begin position="129"/>
        <end position="146"/>
    </location>
</feature>
<dbReference type="Proteomes" id="UP001296104">
    <property type="component" value="Unassembled WGS sequence"/>
</dbReference>
<gene>
    <name evidence="2" type="ORF">LECACI_7A009984</name>
</gene>
<protein>
    <submittedName>
        <fullName evidence="2">Uncharacterized protein</fullName>
    </submittedName>
</protein>
<feature type="region of interest" description="Disordered" evidence="1">
    <location>
        <begin position="490"/>
        <end position="509"/>
    </location>
</feature>
<feature type="compositionally biased region" description="Acidic residues" evidence="1">
    <location>
        <begin position="101"/>
        <end position="110"/>
    </location>
</feature>
<feature type="compositionally biased region" description="Polar residues" evidence="1">
    <location>
        <begin position="588"/>
        <end position="607"/>
    </location>
</feature>
<feature type="region of interest" description="Disordered" evidence="1">
    <location>
        <begin position="444"/>
        <end position="470"/>
    </location>
</feature>
<keyword evidence="3" id="KW-1185">Reference proteome</keyword>
<feature type="region of interest" description="Disordered" evidence="1">
    <location>
        <begin position="44"/>
        <end position="146"/>
    </location>
</feature>
<reference evidence="2" key="1">
    <citation type="submission" date="2023-11" db="EMBL/GenBank/DDBJ databases">
        <authorList>
            <person name="Alioto T."/>
            <person name="Alioto T."/>
            <person name="Gomez Garrido J."/>
        </authorList>
    </citation>
    <scope>NUCLEOTIDE SEQUENCE</scope>
</reference>
<name>A0AAI8Z9F5_9PEZI</name>
<evidence type="ECO:0000313" key="3">
    <source>
        <dbReference type="Proteomes" id="UP001296104"/>
    </source>
</evidence>
<dbReference type="AlphaFoldDB" id="A0AAI8Z9F5"/>
<feature type="compositionally biased region" description="Polar residues" evidence="1">
    <location>
        <begin position="454"/>
        <end position="470"/>
    </location>
</feature>
<comment type="caution">
    <text evidence="2">The sequence shown here is derived from an EMBL/GenBank/DDBJ whole genome shotgun (WGS) entry which is preliminary data.</text>
</comment>
<feature type="region of interest" description="Disordered" evidence="1">
    <location>
        <begin position="574"/>
        <end position="607"/>
    </location>
</feature>
<accession>A0AAI8Z9F5</accession>
<evidence type="ECO:0000313" key="2">
    <source>
        <dbReference type="EMBL" id="CAK4034826.1"/>
    </source>
</evidence>
<proteinExistence type="predicted"/>
<feature type="compositionally biased region" description="Polar residues" evidence="1">
    <location>
        <begin position="44"/>
        <end position="64"/>
    </location>
</feature>
<sequence>MDVNQWVGNTEMIDWSYGTDSMATGYHTTLNGIVPQLDDLSQKATVPSSTNVEVPNTDSMTASKQPGAEKPSSRTLRASERMTKNHRTSAQHDSSSYCPPSDEDEADDEASDQRSSLDHRPKKPCTLRGPEDRKQSRTKSEQDDRKVRKLNRIYNVHLTRAKGLGVDLEEHELVEVPTKKRGPWRERKIRQLEEGINELKQMIHDHHQGEQVLQAAGQIVPFPNATFGNTAAPSNNMPDPNTISVDKQVPWWESKPMEEWDQEQIEEWANSLEDPVISDRSAPQMKAPPPARAAAQRNQVQVTADGQPTSVDLPTSATGASFGATSDLPVAYKNNGPSGAYVTSADGNLLGHITEGAFGPAVYYAGTAVAYVNNGPTGQVLSNAQGKRIGYYRNGPGGVAFYYDLFSKSDVEHMSFSGLSGGTGANPNGMGNAAENQLRLSQRTVDSTPKDPKSTQVPEPSQYHHSAATQSEIPKDLFESFLSDPAAARDAVGDNVQDQQASGHLHEDPIAQYIRDITPVTELMDGMYEQPSRKAVPADNTTVSLDDARAQPDIPPTAEGVDAVEHQGLDGQAVLPGNTAKAADSAPPQATSFSNDFRTATNLSPGA</sequence>
<evidence type="ECO:0000256" key="1">
    <source>
        <dbReference type="SAM" id="MobiDB-lite"/>
    </source>
</evidence>
<organism evidence="2 3">
    <name type="scientific">Lecanosticta acicola</name>
    <dbReference type="NCBI Taxonomy" id="111012"/>
    <lineage>
        <taxon>Eukaryota</taxon>
        <taxon>Fungi</taxon>
        <taxon>Dikarya</taxon>
        <taxon>Ascomycota</taxon>
        <taxon>Pezizomycotina</taxon>
        <taxon>Dothideomycetes</taxon>
        <taxon>Dothideomycetidae</taxon>
        <taxon>Mycosphaerellales</taxon>
        <taxon>Mycosphaerellaceae</taxon>
        <taxon>Lecanosticta</taxon>
    </lineage>
</organism>